<dbReference type="GO" id="GO:0033013">
    <property type="term" value="P:tetrapyrrole metabolic process"/>
    <property type="evidence" value="ECO:0007669"/>
    <property type="project" value="UniProtKB-ARBA"/>
</dbReference>
<evidence type="ECO:0000256" key="3">
    <source>
        <dbReference type="ARBA" id="ARBA00022692"/>
    </source>
</evidence>
<evidence type="ECO:0000256" key="6">
    <source>
        <dbReference type="SAM" id="Phobius"/>
    </source>
</evidence>
<protein>
    <recommendedName>
        <fullName evidence="9">Translocator protein</fullName>
    </recommendedName>
</protein>
<evidence type="ECO:0000313" key="8">
    <source>
        <dbReference type="Proteomes" id="UP000678393"/>
    </source>
</evidence>
<keyword evidence="8" id="KW-1185">Reference proteome</keyword>
<comment type="caution">
    <text evidence="7">The sequence shown here is derived from an EMBL/GenBank/DDBJ whole genome shotgun (WGS) entry which is preliminary data.</text>
</comment>
<name>A0A8S3ZGG5_9EUPU</name>
<evidence type="ECO:0008006" key="9">
    <source>
        <dbReference type="Google" id="ProtNLM"/>
    </source>
</evidence>
<dbReference type="EMBL" id="CAJHNH020002546">
    <property type="protein sequence ID" value="CAG5127035.1"/>
    <property type="molecule type" value="Genomic_DNA"/>
</dbReference>
<dbReference type="InterPro" id="IPR004307">
    <property type="entry name" value="TspO_MBR"/>
</dbReference>
<dbReference type="Proteomes" id="UP000678393">
    <property type="component" value="Unassembled WGS sequence"/>
</dbReference>
<evidence type="ECO:0000313" key="7">
    <source>
        <dbReference type="EMBL" id="CAG5127035.1"/>
    </source>
</evidence>
<dbReference type="FunFam" id="1.20.1260.100:FF:000001">
    <property type="entry name" value="translocator protein 2"/>
    <property type="match status" value="1"/>
</dbReference>
<feature type="transmembrane region" description="Helical" evidence="6">
    <location>
        <begin position="132"/>
        <end position="151"/>
    </location>
</feature>
<feature type="transmembrane region" description="Helical" evidence="6">
    <location>
        <begin position="6"/>
        <end position="26"/>
    </location>
</feature>
<reference evidence="7" key="1">
    <citation type="submission" date="2021-04" db="EMBL/GenBank/DDBJ databases">
        <authorList>
            <consortium name="Molecular Ecology Group"/>
        </authorList>
    </citation>
    <scope>NUCLEOTIDE SEQUENCE</scope>
</reference>
<gene>
    <name evidence="7" type="ORF">CUNI_LOCUS12593</name>
</gene>
<dbReference type="PIRSF" id="PIRSF005859">
    <property type="entry name" value="PBR"/>
    <property type="match status" value="1"/>
</dbReference>
<evidence type="ECO:0000256" key="1">
    <source>
        <dbReference type="ARBA" id="ARBA00004141"/>
    </source>
</evidence>
<dbReference type="CDD" id="cd15904">
    <property type="entry name" value="TSPO_MBR"/>
    <property type="match status" value="1"/>
</dbReference>
<evidence type="ECO:0000256" key="5">
    <source>
        <dbReference type="ARBA" id="ARBA00023136"/>
    </source>
</evidence>
<feature type="transmembrane region" description="Helical" evidence="6">
    <location>
        <begin position="81"/>
        <end position="99"/>
    </location>
</feature>
<feature type="transmembrane region" description="Helical" evidence="6">
    <location>
        <begin position="47"/>
        <end position="66"/>
    </location>
</feature>
<dbReference type="PANTHER" id="PTHR10057:SF0">
    <property type="entry name" value="TRANSLOCATOR PROTEIN"/>
    <property type="match status" value="1"/>
</dbReference>
<dbReference type="AlphaFoldDB" id="A0A8S3ZGG5"/>
<comment type="subcellular location">
    <subcellularLocation>
        <location evidence="1">Membrane</location>
        <topology evidence="1">Multi-pass membrane protein</topology>
    </subcellularLocation>
</comment>
<feature type="transmembrane region" description="Helical" evidence="6">
    <location>
        <begin position="106"/>
        <end position="126"/>
    </location>
</feature>
<keyword evidence="3 6" id="KW-0812">Transmembrane</keyword>
<sequence length="163" mass="18536">MSDYVRPLAMILLPNLGGFVGGFITRRNIKTWYEGLKLPSWRPPNKVFPIAWTALYSSMGFASYLVWRDGEGFGGDAATPLAWYTAQLALNWAWTPLFFGLHSPKWAFVNIVFMWGAIVGTIYTFHGVNETAAYLLLPYLGWVSFASALNYRIWRDNPSIKEE</sequence>
<keyword evidence="5 6" id="KW-0472">Membrane</keyword>
<dbReference type="OrthoDB" id="8841220at2759"/>
<accession>A0A8S3ZGG5</accession>
<evidence type="ECO:0000256" key="2">
    <source>
        <dbReference type="ARBA" id="ARBA00007524"/>
    </source>
</evidence>
<organism evidence="7 8">
    <name type="scientific">Candidula unifasciata</name>
    <dbReference type="NCBI Taxonomy" id="100452"/>
    <lineage>
        <taxon>Eukaryota</taxon>
        <taxon>Metazoa</taxon>
        <taxon>Spiralia</taxon>
        <taxon>Lophotrochozoa</taxon>
        <taxon>Mollusca</taxon>
        <taxon>Gastropoda</taxon>
        <taxon>Heterobranchia</taxon>
        <taxon>Euthyneura</taxon>
        <taxon>Panpulmonata</taxon>
        <taxon>Eupulmonata</taxon>
        <taxon>Stylommatophora</taxon>
        <taxon>Helicina</taxon>
        <taxon>Helicoidea</taxon>
        <taxon>Geomitridae</taxon>
        <taxon>Candidula</taxon>
    </lineage>
</organism>
<evidence type="ECO:0000256" key="4">
    <source>
        <dbReference type="ARBA" id="ARBA00022989"/>
    </source>
</evidence>
<dbReference type="InterPro" id="IPR038330">
    <property type="entry name" value="TspO/MBR-related_sf"/>
</dbReference>
<dbReference type="PANTHER" id="PTHR10057">
    <property type="entry name" value="PERIPHERAL-TYPE BENZODIAZEPINE RECEPTOR"/>
    <property type="match status" value="1"/>
</dbReference>
<keyword evidence="4 6" id="KW-1133">Transmembrane helix</keyword>
<proteinExistence type="inferred from homology"/>
<comment type="similarity">
    <text evidence="2">Belongs to the TspO/BZRP family.</text>
</comment>
<dbReference type="Gene3D" id="1.20.1260.100">
    <property type="entry name" value="TspO/MBR protein"/>
    <property type="match status" value="1"/>
</dbReference>
<dbReference type="GO" id="GO:0005741">
    <property type="term" value="C:mitochondrial outer membrane"/>
    <property type="evidence" value="ECO:0007669"/>
    <property type="project" value="TreeGrafter"/>
</dbReference>
<dbReference type="Pfam" id="PF03073">
    <property type="entry name" value="TspO_MBR"/>
    <property type="match status" value="1"/>
</dbReference>